<evidence type="ECO:0000256" key="1">
    <source>
        <dbReference type="SAM" id="Coils"/>
    </source>
</evidence>
<comment type="caution">
    <text evidence="3">The sequence shown here is derived from an EMBL/GenBank/DDBJ whole genome shotgun (WGS) entry which is preliminary data.</text>
</comment>
<feature type="region of interest" description="Disordered" evidence="2">
    <location>
        <begin position="334"/>
        <end position="366"/>
    </location>
</feature>
<keyword evidence="4" id="KW-1185">Reference proteome</keyword>
<evidence type="ECO:0000313" key="4">
    <source>
        <dbReference type="Proteomes" id="UP001159427"/>
    </source>
</evidence>
<dbReference type="Proteomes" id="UP001159427">
    <property type="component" value="Unassembled WGS sequence"/>
</dbReference>
<feature type="coiled-coil region" evidence="1">
    <location>
        <begin position="473"/>
        <end position="518"/>
    </location>
</feature>
<feature type="coiled-coil region" evidence="1">
    <location>
        <begin position="205"/>
        <end position="232"/>
    </location>
</feature>
<accession>A0ABN8PRY3</accession>
<gene>
    <name evidence="3" type="ORF">PEVE_00045002</name>
</gene>
<reference evidence="3 4" key="1">
    <citation type="submission" date="2022-05" db="EMBL/GenBank/DDBJ databases">
        <authorList>
            <consortium name="Genoscope - CEA"/>
            <person name="William W."/>
        </authorList>
    </citation>
    <scope>NUCLEOTIDE SEQUENCE [LARGE SCALE GENOMIC DNA]</scope>
</reference>
<feature type="compositionally biased region" description="Acidic residues" evidence="2">
    <location>
        <begin position="347"/>
        <end position="357"/>
    </location>
</feature>
<evidence type="ECO:0000256" key="2">
    <source>
        <dbReference type="SAM" id="MobiDB-lite"/>
    </source>
</evidence>
<dbReference type="EMBL" id="CALNXI010000976">
    <property type="protein sequence ID" value="CAH3149670.1"/>
    <property type="molecule type" value="Genomic_DNA"/>
</dbReference>
<protein>
    <submittedName>
        <fullName evidence="3">Uncharacterized protein</fullName>
    </submittedName>
</protein>
<dbReference type="PANTHER" id="PTHR33488">
    <property type="entry name" value="ZGC:162509"/>
    <property type="match status" value="1"/>
</dbReference>
<proteinExistence type="predicted"/>
<evidence type="ECO:0000313" key="3">
    <source>
        <dbReference type="EMBL" id="CAH3149670.1"/>
    </source>
</evidence>
<organism evidence="3 4">
    <name type="scientific">Porites evermanni</name>
    <dbReference type="NCBI Taxonomy" id="104178"/>
    <lineage>
        <taxon>Eukaryota</taxon>
        <taxon>Metazoa</taxon>
        <taxon>Cnidaria</taxon>
        <taxon>Anthozoa</taxon>
        <taxon>Hexacorallia</taxon>
        <taxon>Scleractinia</taxon>
        <taxon>Fungiina</taxon>
        <taxon>Poritidae</taxon>
        <taxon>Porites</taxon>
    </lineage>
</organism>
<keyword evidence="1" id="KW-0175">Coiled coil</keyword>
<sequence>MAEEPNANALASLNKAMINANSGDDKNETALLMMSPSMNWAEFLTPAPLSIALLGQLMLVAGEKDFSLEHQRPEKGFQFIEHPESFRACLVQVSNTGWRAFNEAHKNMDAIRLYSAQVPDQVKKVVHTLVKGSEEDVKDFLPIELGKIDRKASECLRLAQEVQAKFEHVMDLTGELLEVSSAARGYYQKTQEEVIMKRKIALAKEDSARKKIALAKEQQEKLEKQVKDAKAGWEKAVDSMPSGWDLIGMQFVETYTNTMSNCAATMLPGLAQGAMMMAGGPMMAQMPAGMQMPAGGEMPEQIPKVAQTEPASVNGDHLNIKILITKLVEDLKSASKETSKKPKDGDGDKDDAGDEEPVATRLLETKLTMEDLQKDLSSKEASPHNKEALQLLKNGLKICTQAEEMMAQLSISPNEIEAIANQASELKTKVMKFCTKAQAKTGGNPFYTKPPRQAISMAGSAKSSSSSVANSAVENARFKIAEAKGLLERQENRYDQTCKELRESNEELSKVLQSLAELSPEKIANFDQIRETLLQGIKALASVREQWQKLVEFFQFITNIIKVCQKESLASFVEYAKVGQKRVLANGYADTDFMRDLIYEQVSQANTTSYVVWSISNMYVEISRKHLMSRLASLGHLIALDPEKERHTIEAKRNELMTGSKEAQEAIKKHVSETKDHFHERVTKRIKQIETELIKALPSEDPAKIKEINDSVKSAIKEADEELGADNF</sequence>
<dbReference type="PANTHER" id="PTHR33488:SF2">
    <property type="entry name" value="EARLY ENDOSOME ANTIGEN 1-LIKE"/>
    <property type="match status" value="1"/>
</dbReference>
<feature type="compositionally biased region" description="Basic and acidic residues" evidence="2">
    <location>
        <begin position="334"/>
        <end position="346"/>
    </location>
</feature>
<name>A0ABN8PRY3_9CNID</name>